<sequence>MIVKTLINNEFVINYNKEMGFFACEFGIYGEILPMMEKLKCKKKVAPQLYHLSTDLKNSFIIEDLAELNYKMANRQEGLNLTHCLFVIKKLAYFHASSLAIYEKNPKIMDQYNKGLFHRTNMSENVFSITCQELQNSCKAEPSLRKYYEKITEDMIEKVFDSAKRDLTFNVLNHGDFWCNNFMFHYDADGRLDDVLFIDFQGSVFASPFLDLHYFIVSSTNLEVKENHIYDVLHHYYETFVETAKILEIRTAIPNWNDFKKDFCDKAFIGLVSICVVLPIVKAEKMENASFANYMENGEEGSFRHHCFNNSAYINTIKWLLPFYDGLGAFKS</sequence>
<evidence type="ECO:0000259" key="1">
    <source>
        <dbReference type="SMART" id="SM00587"/>
    </source>
</evidence>
<dbReference type="PANTHER" id="PTHR11012:SF56">
    <property type="entry name" value="CHK KINASE-LIKE DOMAIN-CONTAINING PROTEIN-RELATED"/>
    <property type="match status" value="1"/>
</dbReference>
<feature type="domain" description="CHK kinase-like" evidence="1">
    <location>
        <begin position="60"/>
        <end position="246"/>
    </location>
</feature>
<dbReference type="SUPFAM" id="SSF56112">
    <property type="entry name" value="Protein kinase-like (PK-like)"/>
    <property type="match status" value="1"/>
</dbReference>
<evidence type="ECO:0000313" key="3">
    <source>
        <dbReference type="Proteomes" id="UP001353858"/>
    </source>
</evidence>
<keyword evidence="3" id="KW-1185">Reference proteome</keyword>
<accession>A0AAN7P0F8</accession>
<dbReference type="InterPro" id="IPR011009">
    <property type="entry name" value="Kinase-like_dom_sf"/>
</dbReference>
<dbReference type="InterPro" id="IPR004119">
    <property type="entry name" value="EcKL"/>
</dbReference>
<dbReference type="PANTHER" id="PTHR11012">
    <property type="entry name" value="PROTEIN KINASE-LIKE DOMAIN-CONTAINING"/>
    <property type="match status" value="1"/>
</dbReference>
<dbReference type="Proteomes" id="UP001353858">
    <property type="component" value="Unassembled WGS sequence"/>
</dbReference>
<dbReference type="Gene3D" id="3.90.1200.10">
    <property type="match status" value="1"/>
</dbReference>
<protein>
    <recommendedName>
        <fullName evidence="1">CHK kinase-like domain-containing protein</fullName>
    </recommendedName>
</protein>
<dbReference type="EMBL" id="JARPUR010000006">
    <property type="protein sequence ID" value="KAK4874377.1"/>
    <property type="molecule type" value="Genomic_DNA"/>
</dbReference>
<comment type="caution">
    <text evidence="2">The sequence shown here is derived from an EMBL/GenBank/DDBJ whole genome shotgun (WGS) entry which is preliminary data.</text>
</comment>
<gene>
    <name evidence="2" type="ORF">RN001_013737</name>
</gene>
<dbReference type="SMART" id="SM00587">
    <property type="entry name" value="CHK"/>
    <property type="match status" value="1"/>
</dbReference>
<dbReference type="InterPro" id="IPR015897">
    <property type="entry name" value="CHK_kinase-like"/>
</dbReference>
<reference evidence="3" key="1">
    <citation type="submission" date="2023-01" db="EMBL/GenBank/DDBJ databases">
        <title>Key to firefly adult light organ development and bioluminescence: homeobox transcription factors regulate luciferase expression and transportation to peroxisome.</title>
        <authorList>
            <person name="Fu X."/>
        </authorList>
    </citation>
    <scope>NUCLEOTIDE SEQUENCE [LARGE SCALE GENOMIC DNA]</scope>
</reference>
<proteinExistence type="predicted"/>
<dbReference type="AlphaFoldDB" id="A0AAN7P0F8"/>
<name>A0AAN7P0F8_9COLE</name>
<organism evidence="2 3">
    <name type="scientific">Aquatica leii</name>
    <dbReference type="NCBI Taxonomy" id="1421715"/>
    <lineage>
        <taxon>Eukaryota</taxon>
        <taxon>Metazoa</taxon>
        <taxon>Ecdysozoa</taxon>
        <taxon>Arthropoda</taxon>
        <taxon>Hexapoda</taxon>
        <taxon>Insecta</taxon>
        <taxon>Pterygota</taxon>
        <taxon>Neoptera</taxon>
        <taxon>Endopterygota</taxon>
        <taxon>Coleoptera</taxon>
        <taxon>Polyphaga</taxon>
        <taxon>Elateriformia</taxon>
        <taxon>Elateroidea</taxon>
        <taxon>Lampyridae</taxon>
        <taxon>Luciolinae</taxon>
        <taxon>Aquatica</taxon>
    </lineage>
</organism>
<evidence type="ECO:0000313" key="2">
    <source>
        <dbReference type="EMBL" id="KAK4874377.1"/>
    </source>
</evidence>
<dbReference type="Pfam" id="PF02958">
    <property type="entry name" value="EcKL"/>
    <property type="match status" value="1"/>
</dbReference>